<dbReference type="PANTHER" id="PTHR32060">
    <property type="entry name" value="TAIL-SPECIFIC PROTEASE"/>
    <property type="match status" value="1"/>
</dbReference>
<feature type="domain" description="PDZ" evidence="7">
    <location>
        <begin position="98"/>
        <end position="166"/>
    </location>
</feature>
<organism evidence="8 9">
    <name type="scientific">Streptomyces pilosus</name>
    <dbReference type="NCBI Taxonomy" id="28893"/>
    <lineage>
        <taxon>Bacteria</taxon>
        <taxon>Bacillati</taxon>
        <taxon>Actinomycetota</taxon>
        <taxon>Actinomycetes</taxon>
        <taxon>Kitasatosporales</taxon>
        <taxon>Streptomycetaceae</taxon>
        <taxon>Streptomyces</taxon>
    </lineage>
</organism>
<dbReference type="GO" id="GO:0006508">
    <property type="term" value="P:proteolysis"/>
    <property type="evidence" value="ECO:0007669"/>
    <property type="project" value="UniProtKB-KW"/>
</dbReference>
<dbReference type="InterPro" id="IPR001478">
    <property type="entry name" value="PDZ"/>
</dbReference>
<keyword evidence="9" id="KW-1185">Reference proteome</keyword>
<dbReference type="GO" id="GO:0030288">
    <property type="term" value="C:outer membrane-bounded periplasmic space"/>
    <property type="evidence" value="ECO:0007669"/>
    <property type="project" value="TreeGrafter"/>
</dbReference>
<reference evidence="8" key="1">
    <citation type="journal article" date="2014" name="Int. J. Syst. Evol. Microbiol.">
        <title>Complete genome sequence of Corynebacterium casei LMG S-19264T (=DSM 44701T), isolated from a smear-ripened cheese.</title>
        <authorList>
            <consortium name="US DOE Joint Genome Institute (JGI-PGF)"/>
            <person name="Walter F."/>
            <person name="Albersmeier A."/>
            <person name="Kalinowski J."/>
            <person name="Ruckert C."/>
        </authorList>
    </citation>
    <scope>NUCLEOTIDE SEQUENCE</scope>
    <source>
        <strain evidence="8">JCM 4403</strain>
    </source>
</reference>
<dbReference type="EMBL" id="BMTU01000018">
    <property type="protein sequence ID" value="GGR05988.1"/>
    <property type="molecule type" value="Genomic_DNA"/>
</dbReference>
<dbReference type="SMART" id="SM00228">
    <property type="entry name" value="PDZ"/>
    <property type="match status" value="1"/>
</dbReference>
<evidence type="ECO:0000259" key="7">
    <source>
        <dbReference type="PROSITE" id="PS50106"/>
    </source>
</evidence>
<comment type="caution">
    <text evidence="8">The sequence shown here is derived from an EMBL/GenBank/DDBJ whole genome shotgun (WGS) entry which is preliminary data.</text>
</comment>
<dbReference type="CDD" id="cd07560">
    <property type="entry name" value="Peptidase_S41_CPP"/>
    <property type="match status" value="1"/>
</dbReference>
<evidence type="ECO:0000313" key="9">
    <source>
        <dbReference type="Proteomes" id="UP000656732"/>
    </source>
</evidence>
<dbReference type="InterPro" id="IPR004447">
    <property type="entry name" value="Peptidase_S41A"/>
</dbReference>
<dbReference type="SUPFAM" id="SSF52096">
    <property type="entry name" value="ClpP/crotonase"/>
    <property type="match status" value="1"/>
</dbReference>
<dbReference type="InterPro" id="IPR005151">
    <property type="entry name" value="Tail-specific_protease"/>
</dbReference>
<feature type="chain" id="PRO_5037518106" evidence="6">
    <location>
        <begin position="32"/>
        <end position="389"/>
    </location>
</feature>
<name>A0A918C5L0_9ACTN</name>
<proteinExistence type="inferred from homology"/>
<dbReference type="RefSeq" id="WP_189561400.1">
    <property type="nucleotide sequence ID" value="NZ_BMTU01000018.1"/>
</dbReference>
<evidence type="ECO:0000256" key="5">
    <source>
        <dbReference type="SAM" id="MobiDB-lite"/>
    </source>
</evidence>
<dbReference type="Gene3D" id="3.90.226.10">
    <property type="entry name" value="2-enoyl-CoA Hydratase, Chain A, domain 1"/>
    <property type="match status" value="1"/>
</dbReference>
<feature type="signal peptide" evidence="6">
    <location>
        <begin position="1"/>
        <end position="31"/>
    </location>
</feature>
<dbReference type="SMART" id="SM00245">
    <property type="entry name" value="TSPc"/>
    <property type="match status" value="1"/>
</dbReference>
<evidence type="ECO:0000256" key="2">
    <source>
        <dbReference type="ARBA" id="ARBA00022670"/>
    </source>
</evidence>
<dbReference type="Gene3D" id="3.30.750.44">
    <property type="match status" value="1"/>
</dbReference>
<sequence length="389" mass="40256">MSGRALFCQSRRIGRGAALTVVFASVLVAGAATGSLPGTDRDGTADNTPQAAPVGHHADVTRAAEEAAADGTSPMEAAQRAVSRSGDRWAAVYSPGEYEEFEESLDGRYTGVGLWARERDGRIEVTKVGSDTPAAEAGIRAGDRLRSVDGERVDGRPVTEVVSLLRGDRTGDSAGTTVRLGLERGPRAWSETVRRARLSRDTVTVRTRDSGVTVVEVAAFTRGTGDEVRTAVRRAPAGSGIVLDLRGNSGGLVAEAVTAASAFLDGGLVATYDVDGEQRALHAEPGGDTTRPLVALVDGGTMSAAELLTGALQDRGRAVVVGSRTFGKGSVQMPTELPDGSVAELTVGHYRTPSGRGVDGHGLTPDLEADADALRRAETVLSGLGTRDG</sequence>
<dbReference type="Pfam" id="PF03572">
    <property type="entry name" value="Peptidase_S41"/>
    <property type="match status" value="1"/>
</dbReference>
<dbReference type="Pfam" id="PF17820">
    <property type="entry name" value="PDZ_6"/>
    <property type="match status" value="1"/>
</dbReference>
<dbReference type="InterPro" id="IPR029045">
    <property type="entry name" value="ClpP/crotonase-like_dom_sf"/>
</dbReference>
<dbReference type="PANTHER" id="PTHR32060:SF30">
    <property type="entry name" value="CARBOXY-TERMINAL PROCESSING PROTEASE CTPA"/>
    <property type="match status" value="1"/>
</dbReference>
<evidence type="ECO:0000313" key="8">
    <source>
        <dbReference type="EMBL" id="GGR05988.1"/>
    </source>
</evidence>
<dbReference type="Gene3D" id="2.30.42.10">
    <property type="match status" value="1"/>
</dbReference>
<keyword evidence="3" id="KW-0378">Hydrolase</keyword>
<dbReference type="GO" id="GO:0004175">
    <property type="term" value="F:endopeptidase activity"/>
    <property type="evidence" value="ECO:0007669"/>
    <property type="project" value="TreeGrafter"/>
</dbReference>
<accession>A0A918C5L0</accession>
<dbReference type="PROSITE" id="PS50106">
    <property type="entry name" value="PDZ"/>
    <property type="match status" value="1"/>
</dbReference>
<evidence type="ECO:0000256" key="1">
    <source>
        <dbReference type="ARBA" id="ARBA00009179"/>
    </source>
</evidence>
<comment type="similarity">
    <text evidence="1">Belongs to the peptidase S41A family.</text>
</comment>
<feature type="compositionally biased region" description="Basic and acidic residues" evidence="5">
    <location>
        <begin position="56"/>
        <end position="65"/>
    </location>
</feature>
<dbReference type="GO" id="GO:0007165">
    <property type="term" value="P:signal transduction"/>
    <property type="evidence" value="ECO:0007669"/>
    <property type="project" value="TreeGrafter"/>
</dbReference>
<gene>
    <name evidence="8" type="ORF">GCM10010280_62400</name>
</gene>
<dbReference type="InterPro" id="IPR041489">
    <property type="entry name" value="PDZ_6"/>
</dbReference>
<feature type="region of interest" description="Disordered" evidence="5">
    <location>
        <begin position="34"/>
        <end position="86"/>
    </location>
</feature>
<evidence type="ECO:0000256" key="4">
    <source>
        <dbReference type="ARBA" id="ARBA00022825"/>
    </source>
</evidence>
<dbReference type="AlphaFoldDB" id="A0A918C5L0"/>
<evidence type="ECO:0000256" key="6">
    <source>
        <dbReference type="SAM" id="SignalP"/>
    </source>
</evidence>
<dbReference type="Proteomes" id="UP000656732">
    <property type="component" value="Unassembled WGS sequence"/>
</dbReference>
<reference evidence="8" key="2">
    <citation type="submission" date="2020-09" db="EMBL/GenBank/DDBJ databases">
        <authorList>
            <person name="Sun Q."/>
            <person name="Ohkuma M."/>
        </authorList>
    </citation>
    <scope>NUCLEOTIDE SEQUENCE</scope>
    <source>
        <strain evidence="8">JCM 4403</strain>
    </source>
</reference>
<dbReference type="InterPro" id="IPR036034">
    <property type="entry name" value="PDZ_sf"/>
</dbReference>
<keyword evidence="6" id="KW-0732">Signal</keyword>
<evidence type="ECO:0000256" key="3">
    <source>
        <dbReference type="ARBA" id="ARBA00022801"/>
    </source>
</evidence>
<protein>
    <submittedName>
        <fullName evidence="8">Peptidase S41</fullName>
    </submittedName>
</protein>
<dbReference type="SUPFAM" id="SSF50156">
    <property type="entry name" value="PDZ domain-like"/>
    <property type="match status" value="1"/>
</dbReference>
<keyword evidence="4" id="KW-0720">Serine protease</keyword>
<keyword evidence="2" id="KW-0645">Protease</keyword>
<dbReference type="GO" id="GO:0008236">
    <property type="term" value="F:serine-type peptidase activity"/>
    <property type="evidence" value="ECO:0007669"/>
    <property type="project" value="UniProtKB-KW"/>
</dbReference>